<comment type="caution">
    <text evidence="1">The sequence shown here is derived from an EMBL/GenBank/DDBJ whole genome shotgun (WGS) entry which is preliminary data.</text>
</comment>
<evidence type="ECO:0000313" key="1">
    <source>
        <dbReference type="EMBL" id="TVY32229.1"/>
    </source>
</evidence>
<gene>
    <name evidence="1" type="ORF">LSUB1_G008187</name>
</gene>
<dbReference type="AlphaFoldDB" id="A0A8H8RBL5"/>
<keyword evidence="2" id="KW-1185">Reference proteome</keyword>
<organism evidence="1 2">
    <name type="scientific">Lachnellula subtilissima</name>
    <dbReference type="NCBI Taxonomy" id="602034"/>
    <lineage>
        <taxon>Eukaryota</taxon>
        <taxon>Fungi</taxon>
        <taxon>Dikarya</taxon>
        <taxon>Ascomycota</taxon>
        <taxon>Pezizomycotina</taxon>
        <taxon>Leotiomycetes</taxon>
        <taxon>Helotiales</taxon>
        <taxon>Lachnaceae</taxon>
        <taxon>Lachnellula</taxon>
    </lineage>
</organism>
<dbReference type="Proteomes" id="UP000462212">
    <property type="component" value="Unassembled WGS sequence"/>
</dbReference>
<protein>
    <submittedName>
        <fullName evidence="1">Uncharacterized protein</fullName>
    </submittedName>
</protein>
<accession>A0A8H8RBL5</accession>
<dbReference type="EMBL" id="QGMJ01001108">
    <property type="protein sequence ID" value="TVY32229.1"/>
    <property type="molecule type" value="Genomic_DNA"/>
</dbReference>
<sequence length="155" mass="17744">MATYYTTAIERLGASYAANYIRRNSIYALYVMRRLAMPTLSQNALIAGVHMLLVQLHAKSIKAPSLDITPRIIAYIARSYRPRVALASKSLYDSDFQVLDVIDQDHAIKVYNIYNEKHQLPNSDTRTLARDFNAHNPWWDPLYKARDIEGITLAD</sequence>
<proteinExistence type="predicted"/>
<dbReference type="OrthoDB" id="3557769at2759"/>
<name>A0A8H8RBL5_9HELO</name>
<reference evidence="1 2" key="1">
    <citation type="submission" date="2018-05" db="EMBL/GenBank/DDBJ databases">
        <title>Genome sequencing and assembly of the regulated plant pathogen Lachnellula willkommii and related sister species for the development of diagnostic species identification markers.</title>
        <authorList>
            <person name="Giroux E."/>
            <person name="Bilodeau G."/>
        </authorList>
    </citation>
    <scope>NUCLEOTIDE SEQUENCE [LARGE SCALE GENOMIC DNA]</scope>
    <source>
        <strain evidence="1 2">CBS 197.66</strain>
    </source>
</reference>
<evidence type="ECO:0000313" key="2">
    <source>
        <dbReference type="Proteomes" id="UP000462212"/>
    </source>
</evidence>